<proteinExistence type="predicted"/>
<dbReference type="OrthoDB" id="687234at2759"/>
<organism evidence="2">
    <name type="scientific">Triticum aestivum</name>
    <name type="common">Wheat</name>
    <dbReference type="NCBI Taxonomy" id="4565"/>
    <lineage>
        <taxon>Eukaryota</taxon>
        <taxon>Viridiplantae</taxon>
        <taxon>Streptophyta</taxon>
        <taxon>Embryophyta</taxon>
        <taxon>Tracheophyta</taxon>
        <taxon>Spermatophyta</taxon>
        <taxon>Magnoliopsida</taxon>
        <taxon>Liliopsida</taxon>
        <taxon>Poales</taxon>
        <taxon>Poaceae</taxon>
        <taxon>BOP clade</taxon>
        <taxon>Pooideae</taxon>
        <taxon>Triticodae</taxon>
        <taxon>Triticeae</taxon>
        <taxon>Triticinae</taxon>
        <taxon>Triticum</taxon>
    </lineage>
</organism>
<sequence>MAGEEGSSKARTTRSGPKRAAKARTTRSGSKRAAKASVSGGEEYVLTRRHEKSAPRSCTTKRKAEESVRITRSKAAAQAAAAAKGDEEEVPAKKKGRLAQEEIDRIIARDQDKDRLPFGIVELKRRNPDLIPSPEEEMDEEMMYLYVEARVTYKVRELFPKFQAWVRSEYRKKGYVEVDNDILVGLEDTRVWEEQLKADLDAGRI</sequence>
<feature type="compositionally biased region" description="Basic residues" evidence="1">
    <location>
        <begin position="16"/>
        <end position="34"/>
    </location>
</feature>
<accession>A0A3B6FJK1</accession>
<dbReference type="Gramene" id="TraesROB_scaffold_046159_01G000100.1">
    <property type="protein sequence ID" value="TraesROB_scaffold_046159_01G000100.1"/>
    <property type="gene ID" value="TraesROB_scaffold_046159_01G000100"/>
</dbReference>
<dbReference type="Gramene" id="TraesPARA_EIv1.0_1006980.1">
    <property type="protein sequence ID" value="TraesPARA_EIv1.0_1006980.1.CDS1"/>
    <property type="gene ID" value="TraesPARA_EIv1.0_1006980"/>
</dbReference>
<dbReference type="Gramene" id="TraesNOR3B03G01621340.1">
    <property type="protein sequence ID" value="TraesNOR3B03G01621340.1.CDS1"/>
    <property type="gene ID" value="TraesNOR3B03G01621340"/>
</dbReference>
<dbReference type="Gramene" id="TraesLAC3B03G01542700.1">
    <property type="protein sequence ID" value="TraesLAC3B03G01542700.1.CDS1"/>
    <property type="gene ID" value="TraesLAC3B03G01542700"/>
</dbReference>
<name>A0A3B6FJK1_WHEAT</name>
<feature type="compositionally biased region" description="Basic and acidic residues" evidence="1">
    <location>
        <begin position="45"/>
        <end position="54"/>
    </location>
</feature>
<dbReference type="Gramene" id="TraesMAC3B03G01600770.1">
    <property type="protein sequence ID" value="TraesMAC3B03G01600770.1.CDS1"/>
    <property type="gene ID" value="TraesMAC3B03G01600770"/>
</dbReference>
<dbReference type="Gramene" id="TraesWEE_scaffold_120846_01G000100.1">
    <property type="protein sequence ID" value="TraesWEE_scaffold_120846_01G000100.1"/>
    <property type="gene ID" value="TraesWEE_scaffold_120846_01G000100"/>
</dbReference>
<evidence type="ECO:0000256" key="1">
    <source>
        <dbReference type="SAM" id="MobiDB-lite"/>
    </source>
</evidence>
<dbReference type="EnsemblPlants" id="TraesCS3B02G172900.1">
    <property type="protein sequence ID" value="TraesCS3B02G172900.1.cds1"/>
    <property type="gene ID" value="TraesCS3B02G172900"/>
</dbReference>
<dbReference type="Gramene" id="TraesLDM3B03G01601210.1">
    <property type="protein sequence ID" value="TraesLDM3B03G01601210.1.CDS1"/>
    <property type="gene ID" value="TraesLDM3B03G01601210"/>
</dbReference>
<reference evidence="2" key="2">
    <citation type="submission" date="2018-10" db="UniProtKB">
        <authorList>
            <consortium name="EnsemblPlants"/>
        </authorList>
    </citation>
    <scope>IDENTIFICATION</scope>
</reference>
<dbReference type="PANTHER" id="PTHR35166:SF6">
    <property type="entry name" value="PROTEIN-RELATED"/>
    <property type="match status" value="1"/>
</dbReference>
<dbReference type="Gramene" id="TraesCAD_scaffold_067608_01G000100.1">
    <property type="protein sequence ID" value="TraesCAD_scaffold_067608_01G000100.1"/>
    <property type="gene ID" value="TraesCAD_scaffold_067608_01G000100"/>
</dbReference>
<dbReference type="Gramene" id="TraesSTA3B03G01592330.1">
    <property type="protein sequence ID" value="TraesSTA3B03G01592330.1.CDS1"/>
    <property type="gene ID" value="TraesSTA3B03G01592330"/>
</dbReference>
<keyword evidence="3" id="KW-1185">Reference proteome</keyword>
<evidence type="ECO:0000313" key="2">
    <source>
        <dbReference type="EnsemblPlants" id="TraesCS3B02G172900.1.cds1"/>
    </source>
</evidence>
<dbReference type="Gramene" id="TraesCS3B02G172900.1">
    <property type="protein sequence ID" value="TraesCS3B02G172900.1.cds1"/>
    <property type="gene ID" value="TraesCS3B02G172900"/>
</dbReference>
<dbReference type="PANTHER" id="PTHR35166">
    <property type="entry name" value="OS05G0193700 PROTEIN-RELATED"/>
    <property type="match status" value="1"/>
</dbReference>
<dbReference type="Gramene" id="TraesCS3B03G0412400.1">
    <property type="protein sequence ID" value="TraesCS3B03G0412400.1.CDS1"/>
    <property type="gene ID" value="TraesCS3B03G0412400"/>
</dbReference>
<dbReference type="Gramene" id="TraesRN3B0100400800.1">
    <property type="protein sequence ID" value="TraesRN3B0100400800.1"/>
    <property type="gene ID" value="TraesRN3B0100400800"/>
</dbReference>
<dbReference type="Gramene" id="TraesJAG3B03G01609830.1">
    <property type="protein sequence ID" value="TraesJAG3B03G01609830.1.CDS1"/>
    <property type="gene ID" value="TraesJAG3B03G01609830"/>
</dbReference>
<dbReference type="Gramene" id="TraesCLE_scaffold_041283_01G000100.1">
    <property type="protein sequence ID" value="TraesCLE_scaffold_041283_01G000100.1"/>
    <property type="gene ID" value="TraesCLE_scaffold_041283_01G000100"/>
</dbReference>
<evidence type="ECO:0000313" key="3">
    <source>
        <dbReference type="Proteomes" id="UP000019116"/>
    </source>
</evidence>
<reference evidence="2" key="1">
    <citation type="submission" date="2018-08" db="EMBL/GenBank/DDBJ databases">
        <authorList>
            <person name="Rossello M."/>
        </authorList>
    </citation>
    <scope>NUCLEOTIDE SEQUENCE [LARGE SCALE GENOMIC DNA]</scope>
    <source>
        <strain evidence="2">cv. Chinese Spring</strain>
    </source>
</reference>
<dbReference type="Proteomes" id="UP000019116">
    <property type="component" value="Chromosome 3B"/>
</dbReference>
<dbReference type="AlphaFoldDB" id="A0A3B6FJK1"/>
<feature type="region of interest" description="Disordered" evidence="1">
    <location>
        <begin position="1"/>
        <end position="96"/>
    </location>
</feature>
<dbReference type="Gramene" id="TraesSYM3B03G01623450.1">
    <property type="protein sequence ID" value="TraesSYM3B03G01623450.1.CDS1"/>
    <property type="gene ID" value="TraesSYM3B03G01623450"/>
</dbReference>
<protein>
    <submittedName>
        <fullName evidence="2">Uncharacterized protein</fullName>
    </submittedName>
</protein>
<dbReference type="Gramene" id="TraesJUL3B03G01613870.1">
    <property type="protein sequence ID" value="TraesJUL3B03G01613870.1.CDS1"/>
    <property type="gene ID" value="TraesJUL3B03G01613870"/>
</dbReference>